<reference evidence="1 2" key="1">
    <citation type="journal article" date="2016" name="Mol. Biol. Evol.">
        <title>Comparative Genomics of Early-Diverging Mushroom-Forming Fungi Provides Insights into the Origins of Lignocellulose Decay Capabilities.</title>
        <authorList>
            <person name="Nagy L.G."/>
            <person name="Riley R."/>
            <person name="Tritt A."/>
            <person name="Adam C."/>
            <person name="Daum C."/>
            <person name="Floudas D."/>
            <person name="Sun H."/>
            <person name="Yadav J.S."/>
            <person name="Pangilinan J."/>
            <person name="Larsson K.H."/>
            <person name="Matsuura K."/>
            <person name="Barry K."/>
            <person name="Labutti K."/>
            <person name="Kuo R."/>
            <person name="Ohm R.A."/>
            <person name="Bhattacharya S.S."/>
            <person name="Shirouzu T."/>
            <person name="Yoshinaga Y."/>
            <person name="Martin F.M."/>
            <person name="Grigoriev I.V."/>
            <person name="Hibbett D.S."/>
        </authorList>
    </citation>
    <scope>NUCLEOTIDE SEQUENCE [LARGE SCALE GENOMIC DNA]</scope>
    <source>
        <strain evidence="1 2">CBS 109695</strain>
    </source>
</reference>
<evidence type="ECO:0000313" key="1">
    <source>
        <dbReference type="EMBL" id="KZP19105.1"/>
    </source>
</evidence>
<evidence type="ECO:0000313" key="2">
    <source>
        <dbReference type="Proteomes" id="UP000076532"/>
    </source>
</evidence>
<protein>
    <submittedName>
        <fullName evidence="1">Uncharacterized protein</fullName>
    </submittedName>
</protein>
<gene>
    <name evidence="1" type="ORF">FIBSPDRAFT_863017</name>
</gene>
<proteinExistence type="predicted"/>
<name>A0A166HPW6_9AGAM</name>
<organism evidence="1 2">
    <name type="scientific">Athelia psychrophila</name>
    <dbReference type="NCBI Taxonomy" id="1759441"/>
    <lineage>
        <taxon>Eukaryota</taxon>
        <taxon>Fungi</taxon>
        <taxon>Dikarya</taxon>
        <taxon>Basidiomycota</taxon>
        <taxon>Agaricomycotina</taxon>
        <taxon>Agaricomycetes</taxon>
        <taxon>Agaricomycetidae</taxon>
        <taxon>Atheliales</taxon>
        <taxon>Atheliaceae</taxon>
        <taxon>Athelia</taxon>
    </lineage>
</organism>
<dbReference type="EMBL" id="KV417566">
    <property type="protein sequence ID" value="KZP19105.1"/>
    <property type="molecule type" value="Genomic_DNA"/>
</dbReference>
<dbReference type="Proteomes" id="UP000076532">
    <property type="component" value="Unassembled WGS sequence"/>
</dbReference>
<accession>A0A166HPW6</accession>
<keyword evidence="2" id="KW-1185">Reference proteome</keyword>
<dbReference type="AlphaFoldDB" id="A0A166HPW6"/>
<sequence length="115" mass="12130">MGLDIDWQLVNDADKCQNQSHGSTTGGGRNICEFSGVTSGHCRGSWAHGESLGCDVMAYASLSEIYGGGSSSGFMRIAKAMSAVKTSKGVPGNGADTHRWKEHICESRSGCPDHH</sequence>